<reference evidence="2 3" key="1">
    <citation type="submission" date="2014-04" db="EMBL/GenBank/DDBJ databases">
        <authorList>
            <consortium name="DOE Joint Genome Institute"/>
            <person name="Kuo A."/>
            <person name="Gay G."/>
            <person name="Dore J."/>
            <person name="Kohler A."/>
            <person name="Nagy L.G."/>
            <person name="Floudas D."/>
            <person name="Copeland A."/>
            <person name="Barry K.W."/>
            <person name="Cichocki N."/>
            <person name="Veneault-Fourrey C."/>
            <person name="LaButti K."/>
            <person name="Lindquist E.A."/>
            <person name="Lipzen A."/>
            <person name="Lundell T."/>
            <person name="Morin E."/>
            <person name="Murat C."/>
            <person name="Sun H."/>
            <person name="Tunlid A."/>
            <person name="Henrissat B."/>
            <person name="Grigoriev I.V."/>
            <person name="Hibbett D.S."/>
            <person name="Martin F."/>
            <person name="Nordberg H.P."/>
            <person name="Cantor M.N."/>
            <person name="Hua S.X."/>
        </authorList>
    </citation>
    <scope>NUCLEOTIDE SEQUENCE [LARGE SCALE GENOMIC DNA]</scope>
    <source>
        <strain evidence="3">h7</strain>
    </source>
</reference>
<evidence type="ECO:0000313" key="3">
    <source>
        <dbReference type="Proteomes" id="UP000053424"/>
    </source>
</evidence>
<accession>A0A0C2YIV7</accession>
<dbReference type="EMBL" id="KN831781">
    <property type="protein sequence ID" value="KIM40992.1"/>
    <property type="molecule type" value="Genomic_DNA"/>
</dbReference>
<sequence length="208" mass="23412">MAKTCASARRTSAGTLFATGLAVTVARGLRHFRNRPPATFAQYKFHLPMPQFHPLQRNMTENPTPTANQLVVKPTTPSSASPKPPTTVSQISPQSTQIEIFRDDDYFHENGDLLFVVEDIAFKSVPVGSHVLQDKVEEFRALCWALYAPPQETALPYNPSNFELGRIMDLFLISHKYRLESLQAFATQLLVHHCTPPYTTCRTPELEK</sequence>
<organism evidence="2 3">
    <name type="scientific">Hebeloma cylindrosporum</name>
    <dbReference type="NCBI Taxonomy" id="76867"/>
    <lineage>
        <taxon>Eukaryota</taxon>
        <taxon>Fungi</taxon>
        <taxon>Dikarya</taxon>
        <taxon>Basidiomycota</taxon>
        <taxon>Agaricomycotina</taxon>
        <taxon>Agaricomycetes</taxon>
        <taxon>Agaricomycetidae</taxon>
        <taxon>Agaricales</taxon>
        <taxon>Agaricineae</taxon>
        <taxon>Hymenogastraceae</taxon>
        <taxon>Hebeloma</taxon>
    </lineage>
</organism>
<name>A0A0C2YIV7_HEBCY</name>
<feature type="compositionally biased region" description="Low complexity" evidence="1">
    <location>
        <begin position="71"/>
        <end position="89"/>
    </location>
</feature>
<keyword evidence="3" id="KW-1185">Reference proteome</keyword>
<feature type="region of interest" description="Disordered" evidence="1">
    <location>
        <begin position="56"/>
        <end position="93"/>
    </location>
</feature>
<evidence type="ECO:0000256" key="1">
    <source>
        <dbReference type="SAM" id="MobiDB-lite"/>
    </source>
</evidence>
<dbReference type="AlphaFoldDB" id="A0A0C2YIV7"/>
<dbReference type="Proteomes" id="UP000053424">
    <property type="component" value="Unassembled WGS sequence"/>
</dbReference>
<reference evidence="3" key="2">
    <citation type="submission" date="2015-01" db="EMBL/GenBank/DDBJ databases">
        <title>Evolutionary Origins and Diversification of the Mycorrhizal Mutualists.</title>
        <authorList>
            <consortium name="DOE Joint Genome Institute"/>
            <consortium name="Mycorrhizal Genomics Consortium"/>
            <person name="Kohler A."/>
            <person name="Kuo A."/>
            <person name="Nagy L.G."/>
            <person name="Floudas D."/>
            <person name="Copeland A."/>
            <person name="Barry K.W."/>
            <person name="Cichocki N."/>
            <person name="Veneault-Fourrey C."/>
            <person name="LaButti K."/>
            <person name="Lindquist E.A."/>
            <person name="Lipzen A."/>
            <person name="Lundell T."/>
            <person name="Morin E."/>
            <person name="Murat C."/>
            <person name="Riley R."/>
            <person name="Ohm R."/>
            <person name="Sun H."/>
            <person name="Tunlid A."/>
            <person name="Henrissat B."/>
            <person name="Grigoriev I.V."/>
            <person name="Hibbett D.S."/>
            <person name="Martin F."/>
        </authorList>
    </citation>
    <scope>NUCLEOTIDE SEQUENCE [LARGE SCALE GENOMIC DNA]</scope>
    <source>
        <strain evidence="3">h7</strain>
    </source>
</reference>
<dbReference type="HOGENOM" id="CLU_1321033_0_0_1"/>
<feature type="compositionally biased region" description="Polar residues" evidence="1">
    <location>
        <begin position="57"/>
        <end position="69"/>
    </location>
</feature>
<protein>
    <recommendedName>
        <fullName evidence="4">BTB domain-containing protein</fullName>
    </recommendedName>
</protein>
<gene>
    <name evidence="2" type="ORF">M413DRAFT_28090</name>
</gene>
<dbReference type="OrthoDB" id="2886395at2759"/>
<evidence type="ECO:0008006" key="4">
    <source>
        <dbReference type="Google" id="ProtNLM"/>
    </source>
</evidence>
<proteinExistence type="predicted"/>
<evidence type="ECO:0000313" key="2">
    <source>
        <dbReference type="EMBL" id="KIM40992.1"/>
    </source>
</evidence>